<evidence type="ECO:0000313" key="1">
    <source>
        <dbReference type="EMBL" id="KAF2563919.1"/>
    </source>
</evidence>
<sequence length="226" mass="25229">MFDFFLFSISPKEFGDKSVIKEVLDGDPHTDTKKLSGNANVKEKVQKKRVKGDPTMTLIPSLCDKKSIEYEVKYKGTSKPFSKVRVILRHELKEKGEAAVKGLLCRVLKLNINGTTCPLKRAAVPGDHLTIEHPKVLWSAHSSQGKKEKKHGATGKVEQEVGTKSGVALDGRWTSWNKRGRKQYNLVIFTQNSRAEQPLAHVPAAEIFKEVSKYFGILPRASPFSS</sequence>
<proteinExistence type="predicted"/>
<comment type="caution">
    <text evidence="1">The sequence shown here is derived from an EMBL/GenBank/DDBJ whole genome shotgun (WGS) entry which is preliminary data.</text>
</comment>
<dbReference type="EMBL" id="QGKY02001250">
    <property type="protein sequence ID" value="KAF2563919.1"/>
    <property type="molecule type" value="Genomic_DNA"/>
</dbReference>
<protein>
    <submittedName>
        <fullName evidence="1">Uncharacterized protein</fullName>
    </submittedName>
</protein>
<organism evidence="1">
    <name type="scientific">Brassica cretica</name>
    <name type="common">Mustard</name>
    <dbReference type="NCBI Taxonomy" id="69181"/>
    <lineage>
        <taxon>Eukaryota</taxon>
        <taxon>Viridiplantae</taxon>
        <taxon>Streptophyta</taxon>
        <taxon>Embryophyta</taxon>
        <taxon>Tracheophyta</taxon>
        <taxon>Spermatophyta</taxon>
        <taxon>Magnoliopsida</taxon>
        <taxon>eudicotyledons</taxon>
        <taxon>Gunneridae</taxon>
        <taxon>Pentapetalae</taxon>
        <taxon>rosids</taxon>
        <taxon>malvids</taxon>
        <taxon>Brassicales</taxon>
        <taxon>Brassicaceae</taxon>
        <taxon>Brassiceae</taxon>
        <taxon>Brassica</taxon>
    </lineage>
</organism>
<gene>
    <name evidence="1" type="ORF">F2Q70_00017949</name>
</gene>
<dbReference type="AlphaFoldDB" id="A0A8S9I2S2"/>
<accession>A0A8S9I2S2</accession>
<name>A0A8S9I2S2_BRACR</name>
<reference evidence="1" key="1">
    <citation type="submission" date="2019-12" db="EMBL/GenBank/DDBJ databases">
        <title>Genome sequencing and annotation of Brassica cretica.</title>
        <authorList>
            <person name="Studholme D.J."/>
            <person name="Sarris P.F."/>
        </authorList>
    </citation>
    <scope>NUCLEOTIDE SEQUENCE</scope>
    <source>
        <strain evidence="1">PFS-102/07</strain>
        <tissue evidence="1">Leaf</tissue>
    </source>
</reference>